<dbReference type="Proteomes" id="UP000054350">
    <property type="component" value="Unassembled WGS sequence"/>
</dbReference>
<reference evidence="2 3" key="1">
    <citation type="submission" date="2009-11" db="EMBL/GenBank/DDBJ databases">
        <title>Annotation of Allomyces macrogynus ATCC 38327.</title>
        <authorList>
            <consortium name="The Broad Institute Genome Sequencing Platform"/>
            <person name="Russ C."/>
            <person name="Cuomo C."/>
            <person name="Burger G."/>
            <person name="Gray M.W."/>
            <person name="Holland P.W.H."/>
            <person name="King N."/>
            <person name="Lang F.B.F."/>
            <person name="Roger A.J."/>
            <person name="Ruiz-Trillo I."/>
            <person name="Young S.K."/>
            <person name="Zeng Q."/>
            <person name="Gargeya S."/>
            <person name="Fitzgerald M."/>
            <person name="Haas B."/>
            <person name="Abouelleil A."/>
            <person name="Alvarado L."/>
            <person name="Arachchi H.M."/>
            <person name="Berlin A."/>
            <person name="Chapman S.B."/>
            <person name="Gearin G."/>
            <person name="Goldberg J."/>
            <person name="Griggs A."/>
            <person name="Gujja S."/>
            <person name="Hansen M."/>
            <person name="Heiman D."/>
            <person name="Howarth C."/>
            <person name="Larimer J."/>
            <person name="Lui A."/>
            <person name="MacDonald P.J.P."/>
            <person name="McCowen C."/>
            <person name="Montmayeur A."/>
            <person name="Murphy C."/>
            <person name="Neiman D."/>
            <person name="Pearson M."/>
            <person name="Priest M."/>
            <person name="Roberts A."/>
            <person name="Saif S."/>
            <person name="Shea T."/>
            <person name="Sisk P."/>
            <person name="Stolte C."/>
            <person name="Sykes S."/>
            <person name="Wortman J."/>
            <person name="Nusbaum C."/>
            <person name="Birren B."/>
        </authorList>
    </citation>
    <scope>NUCLEOTIDE SEQUENCE [LARGE SCALE GENOMIC DNA]</scope>
    <source>
        <strain evidence="2 3">ATCC 38327</strain>
    </source>
</reference>
<keyword evidence="3" id="KW-1185">Reference proteome</keyword>
<gene>
    <name evidence="2" type="ORF">AMAG_19577</name>
</gene>
<organism evidence="2 3">
    <name type="scientific">Allomyces macrogynus (strain ATCC 38327)</name>
    <name type="common">Allomyces javanicus var. macrogynus</name>
    <dbReference type="NCBI Taxonomy" id="578462"/>
    <lineage>
        <taxon>Eukaryota</taxon>
        <taxon>Fungi</taxon>
        <taxon>Fungi incertae sedis</taxon>
        <taxon>Blastocladiomycota</taxon>
        <taxon>Blastocladiomycetes</taxon>
        <taxon>Blastocladiales</taxon>
        <taxon>Blastocladiaceae</taxon>
        <taxon>Allomyces</taxon>
    </lineage>
</organism>
<accession>A0A0L0SVK4</accession>
<reference evidence="3" key="2">
    <citation type="submission" date="2009-11" db="EMBL/GenBank/DDBJ databases">
        <title>The Genome Sequence of Allomyces macrogynus strain ATCC 38327.</title>
        <authorList>
            <consortium name="The Broad Institute Genome Sequencing Platform"/>
            <person name="Russ C."/>
            <person name="Cuomo C."/>
            <person name="Shea T."/>
            <person name="Young S.K."/>
            <person name="Zeng Q."/>
            <person name="Koehrsen M."/>
            <person name="Haas B."/>
            <person name="Borodovsky M."/>
            <person name="Guigo R."/>
            <person name="Alvarado L."/>
            <person name="Berlin A."/>
            <person name="Borenstein D."/>
            <person name="Chen Z."/>
            <person name="Engels R."/>
            <person name="Freedman E."/>
            <person name="Gellesch M."/>
            <person name="Goldberg J."/>
            <person name="Griggs A."/>
            <person name="Gujja S."/>
            <person name="Heiman D."/>
            <person name="Hepburn T."/>
            <person name="Howarth C."/>
            <person name="Jen D."/>
            <person name="Larson L."/>
            <person name="Lewis B."/>
            <person name="Mehta T."/>
            <person name="Park D."/>
            <person name="Pearson M."/>
            <person name="Roberts A."/>
            <person name="Saif S."/>
            <person name="Shenoy N."/>
            <person name="Sisk P."/>
            <person name="Stolte C."/>
            <person name="Sykes S."/>
            <person name="Walk T."/>
            <person name="White J."/>
            <person name="Yandava C."/>
            <person name="Burger G."/>
            <person name="Gray M.W."/>
            <person name="Holland P.W.H."/>
            <person name="King N."/>
            <person name="Lang F.B.F."/>
            <person name="Roger A.J."/>
            <person name="Ruiz-Trillo I."/>
            <person name="Lander E."/>
            <person name="Nusbaum C."/>
        </authorList>
    </citation>
    <scope>NUCLEOTIDE SEQUENCE [LARGE SCALE GENOMIC DNA]</scope>
    <source>
        <strain evidence="3">ATCC 38327</strain>
    </source>
</reference>
<sequence>MAMQAKNAAQLNEMEAEGGSSGVGMSRGASSLSSLSSSTPIQSMVTISDSPLPGASSQRHTRQAVAMQVVYPAPSVPGSITEQQVIEIVLGLAMRILATLAAHPAVCLYLRRPLGHLTTAFHFAAWLLAWPEPPETIRQGALALILHSANSARIGFTMQPVQIGTARVNAKLLPGGGHWHWCRHAVELSSTISEVAIVVSADIASVSASW</sequence>
<evidence type="ECO:0000256" key="1">
    <source>
        <dbReference type="SAM" id="MobiDB-lite"/>
    </source>
</evidence>
<feature type="region of interest" description="Disordered" evidence="1">
    <location>
        <begin position="1"/>
        <end position="37"/>
    </location>
</feature>
<evidence type="ECO:0000313" key="2">
    <source>
        <dbReference type="EMBL" id="KNE66420.1"/>
    </source>
</evidence>
<dbReference type="VEuPathDB" id="FungiDB:AMAG_19577"/>
<dbReference type="AlphaFoldDB" id="A0A0L0SVK4"/>
<evidence type="ECO:0000313" key="3">
    <source>
        <dbReference type="Proteomes" id="UP000054350"/>
    </source>
</evidence>
<proteinExistence type="predicted"/>
<protein>
    <submittedName>
        <fullName evidence="2">Uncharacterized protein</fullName>
    </submittedName>
</protein>
<dbReference type="EMBL" id="GG745350">
    <property type="protein sequence ID" value="KNE66420.1"/>
    <property type="molecule type" value="Genomic_DNA"/>
</dbReference>
<name>A0A0L0SVK4_ALLM3</name>